<organism evidence="1 2">
    <name type="scientific">Stackebrandtia albiflava</name>
    <dbReference type="NCBI Taxonomy" id="406432"/>
    <lineage>
        <taxon>Bacteria</taxon>
        <taxon>Bacillati</taxon>
        <taxon>Actinomycetota</taxon>
        <taxon>Actinomycetes</taxon>
        <taxon>Glycomycetales</taxon>
        <taxon>Glycomycetaceae</taxon>
        <taxon>Stackebrandtia</taxon>
    </lineage>
</organism>
<evidence type="ECO:0000313" key="1">
    <source>
        <dbReference type="EMBL" id="TWJ08063.1"/>
    </source>
</evidence>
<dbReference type="Pfam" id="PF02575">
    <property type="entry name" value="YbaB_DNA_bd"/>
    <property type="match status" value="1"/>
</dbReference>
<keyword evidence="2" id="KW-1185">Reference proteome</keyword>
<dbReference type="EMBL" id="VLLL01000008">
    <property type="protein sequence ID" value="TWJ08063.1"/>
    <property type="molecule type" value="Genomic_DNA"/>
</dbReference>
<protein>
    <submittedName>
        <fullName evidence="1">YbaB/EbfC DNA-binding family protein</fullName>
    </submittedName>
</protein>
<dbReference type="InterPro" id="IPR004401">
    <property type="entry name" value="YbaB/EbfC"/>
</dbReference>
<evidence type="ECO:0000313" key="2">
    <source>
        <dbReference type="Proteomes" id="UP000321617"/>
    </source>
</evidence>
<dbReference type="Proteomes" id="UP000321617">
    <property type="component" value="Unassembled WGS sequence"/>
</dbReference>
<gene>
    <name evidence="1" type="ORF">LX16_4283</name>
</gene>
<name>A0A562UR06_9ACTN</name>
<dbReference type="InterPro" id="IPR036894">
    <property type="entry name" value="YbaB-like_sf"/>
</dbReference>
<reference evidence="1 2" key="1">
    <citation type="journal article" date="2013" name="Stand. Genomic Sci.">
        <title>Genomic Encyclopedia of Type Strains, Phase I: The one thousand microbial genomes (KMG-I) project.</title>
        <authorList>
            <person name="Kyrpides N.C."/>
            <person name="Woyke T."/>
            <person name="Eisen J.A."/>
            <person name="Garrity G."/>
            <person name="Lilburn T.G."/>
            <person name="Beck B.J."/>
            <person name="Whitman W.B."/>
            <person name="Hugenholtz P."/>
            <person name="Klenk H.P."/>
        </authorList>
    </citation>
    <scope>NUCLEOTIDE SEQUENCE [LARGE SCALE GENOMIC DNA]</scope>
    <source>
        <strain evidence="1 2">DSM 45044</strain>
    </source>
</reference>
<dbReference type="Gene3D" id="3.30.1310.10">
    <property type="entry name" value="Nucleoid-associated protein YbaB-like domain"/>
    <property type="match status" value="1"/>
</dbReference>
<proteinExistence type="predicted"/>
<dbReference type="SUPFAM" id="SSF82607">
    <property type="entry name" value="YbaB-like"/>
    <property type="match status" value="1"/>
</dbReference>
<dbReference type="RefSeq" id="WP_147142125.1">
    <property type="nucleotide sequence ID" value="NZ_BAABIJ010000004.1"/>
</dbReference>
<accession>A0A562UR06</accession>
<dbReference type="AlphaFoldDB" id="A0A562UR06"/>
<comment type="caution">
    <text evidence="1">The sequence shown here is derived from an EMBL/GenBank/DDBJ whole genome shotgun (WGS) entry which is preliminary data.</text>
</comment>
<sequence>MTDEDFWERDRAAWRDAASGLAAAEKKSIQAVYGAESANRLVRVVMKGDFRLAVLGIHPGAYEAMTEDELGDAVISAYNNARRAVHRGQLEHLLHASRQEG</sequence>
<dbReference type="GO" id="GO:0003677">
    <property type="term" value="F:DNA binding"/>
    <property type="evidence" value="ECO:0007669"/>
    <property type="project" value="UniProtKB-KW"/>
</dbReference>
<keyword evidence="1" id="KW-0238">DNA-binding</keyword>